<name>A0A917F3V2_9ACTN</name>
<evidence type="ECO:0000313" key="8">
    <source>
        <dbReference type="Proteomes" id="UP000649179"/>
    </source>
</evidence>
<dbReference type="RefSeq" id="WP_229660646.1">
    <property type="nucleotide sequence ID" value="NZ_BMKQ01000001.1"/>
</dbReference>
<dbReference type="PANTHER" id="PTHR43046:SF12">
    <property type="entry name" value="GDP-MANNOSE MANNOSYL HYDROLASE"/>
    <property type="match status" value="1"/>
</dbReference>
<comment type="cofactor">
    <cofactor evidence="1">
        <name>Mg(2+)</name>
        <dbReference type="ChEBI" id="CHEBI:18420"/>
    </cofactor>
</comment>
<comment type="similarity">
    <text evidence="2 5">Belongs to the Nudix hydrolase family.</text>
</comment>
<dbReference type="PANTHER" id="PTHR43046">
    <property type="entry name" value="GDP-MANNOSE MANNOSYL HYDROLASE"/>
    <property type="match status" value="1"/>
</dbReference>
<dbReference type="Gene3D" id="3.90.79.10">
    <property type="entry name" value="Nucleoside Triphosphate Pyrophosphohydrolase"/>
    <property type="match status" value="1"/>
</dbReference>
<proteinExistence type="inferred from homology"/>
<keyword evidence="4" id="KW-0460">Magnesium</keyword>
<dbReference type="PRINTS" id="PR00502">
    <property type="entry name" value="NUDIXFAMILY"/>
</dbReference>
<dbReference type="GO" id="GO:0016787">
    <property type="term" value="F:hydrolase activity"/>
    <property type="evidence" value="ECO:0007669"/>
    <property type="project" value="UniProtKB-KW"/>
</dbReference>
<keyword evidence="8" id="KW-1185">Reference proteome</keyword>
<evidence type="ECO:0000256" key="4">
    <source>
        <dbReference type="ARBA" id="ARBA00022842"/>
    </source>
</evidence>
<dbReference type="InterPro" id="IPR020084">
    <property type="entry name" value="NUDIX_hydrolase_CS"/>
</dbReference>
<dbReference type="SUPFAM" id="SSF55811">
    <property type="entry name" value="Nudix"/>
    <property type="match status" value="1"/>
</dbReference>
<feature type="domain" description="Nudix hydrolase" evidence="6">
    <location>
        <begin position="113"/>
        <end position="243"/>
    </location>
</feature>
<evidence type="ECO:0000256" key="2">
    <source>
        <dbReference type="ARBA" id="ARBA00005582"/>
    </source>
</evidence>
<organism evidence="7 8">
    <name type="scientific">Marmoricola endophyticus</name>
    <dbReference type="NCBI Taxonomy" id="2040280"/>
    <lineage>
        <taxon>Bacteria</taxon>
        <taxon>Bacillati</taxon>
        <taxon>Actinomycetota</taxon>
        <taxon>Actinomycetes</taxon>
        <taxon>Propionibacteriales</taxon>
        <taxon>Nocardioidaceae</taxon>
        <taxon>Marmoricola</taxon>
    </lineage>
</organism>
<evidence type="ECO:0000256" key="1">
    <source>
        <dbReference type="ARBA" id="ARBA00001946"/>
    </source>
</evidence>
<evidence type="ECO:0000256" key="3">
    <source>
        <dbReference type="ARBA" id="ARBA00022801"/>
    </source>
</evidence>
<reference evidence="7" key="1">
    <citation type="journal article" date="2014" name="Int. J. Syst. Evol. Microbiol.">
        <title>Complete genome sequence of Corynebacterium casei LMG S-19264T (=DSM 44701T), isolated from a smear-ripened cheese.</title>
        <authorList>
            <consortium name="US DOE Joint Genome Institute (JGI-PGF)"/>
            <person name="Walter F."/>
            <person name="Albersmeier A."/>
            <person name="Kalinowski J."/>
            <person name="Ruckert C."/>
        </authorList>
    </citation>
    <scope>NUCLEOTIDE SEQUENCE</scope>
    <source>
        <strain evidence="7">CGMCC 1.16067</strain>
    </source>
</reference>
<dbReference type="InterPro" id="IPR000086">
    <property type="entry name" value="NUDIX_hydrolase_dom"/>
</dbReference>
<dbReference type="PROSITE" id="PS00893">
    <property type="entry name" value="NUDIX_BOX"/>
    <property type="match status" value="1"/>
</dbReference>
<dbReference type="InterPro" id="IPR020476">
    <property type="entry name" value="Nudix_hydrolase"/>
</dbReference>
<reference evidence="7" key="2">
    <citation type="submission" date="2020-09" db="EMBL/GenBank/DDBJ databases">
        <authorList>
            <person name="Sun Q."/>
            <person name="Zhou Y."/>
        </authorList>
    </citation>
    <scope>NUCLEOTIDE SEQUENCE</scope>
    <source>
        <strain evidence="7">CGMCC 1.16067</strain>
    </source>
</reference>
<dbReference type="AlphaFoldDB" id="A0A917F3V2"/>
<accession>A0A917F3V2</accession>
<dbReference type="CDD" id="cd18876">
    <property type="entry name" value="NUDIX_Hydrolase"/>
    <property type="match status" value="1"/>
</dbReference>
<dbReference type="EMBL" id="BMKQ01000001">
    <property type="protein sequence ID" value="GGF40015.1"/>
    <property type="molecule type" value="Genomic_DNA"/>
</dbReference>
<evidence type="ECO:0000259" key="6">
    <source>
        <dbReference type="PROSITE" id="PS51462"/>
    </source>
</evidence>
<comment type="caution">
    <text evidence="7">The sequence shown here is derived from an EMBL/GenBank/DDBJ whole genome shotgun (WGS) entry which is preliminary data.</text>
</comment>
<evidence type="ECO:0000313" key="7">
    <source>
        <dbReference type="EMBL" id="GGF40015.1"/>
    </source>
</evidence>
<dbReference type="Proteomes" id="UP000649179">
    <property type="component" value="Unassembled WGS sequence"/>
</dbReference>
<dbReference type="PROSITE" id="PS51462">
    <property type="entry name" value="NUDIX"/>
    <property type="match status" value="1"/>
</dbReference>
<dbReference type="InterPro" id="IPR015797">
    <property type="entry name" value="NUDIX_hydrolase-like_dom_sf"/>
</dbReference>
<gene>
    <name evidence="7" type="ORF">GCM10011519_12090</name>
</gene>
<dbReference type="Pfam" id="PF00293">
    <property type="entry name" value="NUDIX"/>
    <property type="match status" value="1"/>
</dbReference>
<evidence type="ECO:0000256" key="5">
    <source>
        <dbReference type="RuleBase" id="RU003476"/>
    </source>
</evidence>
<keyword evidence="3 5" id="KW-0378">Hydrolase</keyword>
<sequence length="262" mass="28169">MPVPDESPALTTVGEGVARVSWPAPDGDDWWPSVEAVRAVVDEGLLDHHRVEAYVDPDDAVGHRIATTSGLRREGLLRGVAAGADRYVFARLAGDVPLDQPGGFRALLNSFLPRKRAIAQVLLRDPDDRVLLCQLTYKRDWDLPGGIVEVGESPQQAASREVKEELGLDVPPGELVLTDWMPPWGGWDDAVCLVFDGGVIEPGRLDTVVKQEREIRDVALCGPAQVRERAADFTARRVASALASIHAGSGAAYVEGGGEQGV</sequence>
<protein>
    <recommendedName>
        <fullName evidence="6">Nudix hydrolase domain-containing protein</fullName>
    </recommendedName>
</protein>